<protein>
    <submittedName>
        <fullName evidence="3">Uncharacterized protein</fullName>
    </submittedName>
</protein>
<proteinExistence type="predicted"/>
<evidence type="ECO:0000259" key="1">
    <source>
        <dbReference type="Pfam" id="PF13304"/>
    </source>
</evidence>
<organism evidence="3 4">
    <name type="scientific">Ignatzschineria ureiclastica</name>
    <dbReference type="NCBI Taxonomy" id="472582"/>
    <lineage>
        <taxon>Bacteria</taxon>
        <taxon>Pseudomonadati</taxon>
        <taxon>Pseudomonadota</taxon>
        <taxon>Gammaproteobacteria</taxon>
        <taxon>Cardiobacteriales</taxon>
        <taxon>Ignatzschineriaceae</taxon>
        <taxon>Ignatzschineria</taxon>
    </lineage>
</organism>
<dbReference type="OrthoDB" id="3322489at2"/>
<evidence type="ECO:0000259" key="2">
    <source>
        <dbReference type="Pfam" id="PF14491"/>
    </source>
</evidence>
<sequence length="632" mass="73617">MQDTIEKLQRFLQGCSQDISNPEYVATSELIQNIKDHFLNKKSEKSDYSPQYASLRSTLKEEIITTVNNYELKKETIVDENGESKEQTLVVAHHSKYNIPLFRFVFGDFNREFKRLDLLQFIQDSDKNAVLLGANGSGKSSLASFLKNSNLDNLFVIPAQKYLFLTEDSPNHKRTASYEDIISLQAEQDFKQQPDFYQYPHYFKNIITSIINEHIRQASENLITNQEINYEESDAGYLCGLFNQLIPNIKLRPEGVEQVFIAQNIADGEEYNFNLMSDGERAIVFYIANILIAKEGSIIVIDEPETYLNPTIYKSLWNELIAKRQDCRFVFITHSIDFIASRERDNTHFYWIKEYTPPNNWEIEKLPNIENMPQTLVAELMGSKKPILFCEGQYESYDYQIYSALFGVEYTLTPVGGHISVINYTKSFNDLSLIHHNRAIGIVDRDLMDDCWETKFNEDKIYVLPFNEIEMLFLTDIVMNLVISNNFEENETREKIENFKNKFFTKIEFKKDKIITSAVKKEIDNRLEHYKIQNYSSLEKIETEITQLTTKLGNISEIAEPIEGKLQEAIDNRDYDVLLTLCNLKKEVLKGLGDQCLDSEYARRALKQIKDNCELQNQIKERYFSQLIDSQT</sequence>
<dbReference type="RefSeq" id="WP_109189473.1">
    <property type="nucleotide sequence ID" value="NZ_BMYA01000002.1"/>
</dbReference>
<dbReference type="InterPro" id="IPR029492">
    <property type="entry name" value="DUF4435"/>
</dbReference>
<evidence type="ECO:0000313" key="3">
    <source>
        <dbReference type="EMBL" id="PWD80821.1"/>
    </source>
</evidence>
<feature type="domain" description="ATPase AAA-type core" evidence="1">
    <location>
        <begin position="248"/>
        <end position="336"/>
    </location>
</feature>
<dbReference type="AlphaFoldDB" id="A0A2U2ADU3"/>
<dbReference type="PANTHER" id="PTHR43581:SF4">
    <property type="entry name" value="ATP_GTP PHOSPHATASE"/>
    <property type="match status" value="1"/>
</dbReference>
<reference evidence="4" key="1">
    <citation type="submission" date="2018-05" db="EMBL/GenBank/DDBJ databases">
        <title>Ignatzschineria dubaiensis sp. nov., isolated from necrotic foot tissues of dromedaries (Camelus dromedarius) and associated maggots in Dubai, United Arab Emirates.</title>
        <authorList>
            <person name="Tsang C.C."/>
            <person name="Tang J.Y.M."/>
            <person name="Fong J.Y.H."/>
            <person name="Kinne J."/>
            <person name="Lee H.H."/>
            <person name="Joseph M."/>
            <person name="Jose S."/>
            <person name="Schuster R.K."/>
            <person name="Tang Y."/>
            <person name="Sivakumar S."/>
            <person name="Chen J.H.K."/>
            <person name="Teng J.L.L."/>
            <person name="Lau S.K.P."/>
            <person name="Wernery U."/>
            <person name="Woo P.C.Y."/>
        </authorList>
    </citation>
    <scope>NUCLEOTIDE SEQUENCE [LARGE SCALE GENOMIC DNA]</scope>
    <source>
        <strain evidence="4">KCTC 22644</strain>
    </source>
</reference>
<keyword evidence="4" id="KW-1185">Reference proteome</keyword>
<evidence type="ECO:0000313" key="4">
    <source>
        <dbReference type="Proteomes" id="UP000245020"/>
    </source>
</evidence>
<feature type="domain" description="DUF4435" evidence="2">
    <location>
        <begin position="385"/>
        <end position="568"/>
    </location>
</feature>
<dbReference type="EMBL" id="QEWQ01000004">
    <property type="protein sequence ID" value="PWD80821.1"/>
    <property type="molecule type" value="Genomic_DNA"/>
</dbReference>
<accession>A0A2U2ADU3</accession>
<dbReference type="PANTHER" id="PTHR43581">
    <property type="entry name" value="ATP/GTP PHOSPHATASE"/>
    <property type="match status" value="1"/>
</dbReference>
<dbReference type="Pfam" id="PF13304">
    <property type="entry name" value="AAA_21"/>
    <property type="match status" value="1"/>
</dbReference>
<dbReference type="Gene3D" id="3.40.50.300">
    <property type="entry name" value="P-loop containing nucleotide triphosphate hydrolases"/>
    <property type="match status" value="1"/>
</dbReference>
<dbReference type="Proteomes" id="UP000245020">
    <property type="component" value="Unassembled WGS sequence"/>
</dbReference>
<dbReference type="GO" id="GO:0005524">
    <property type="term" value="F:ATP binding"/>
    <property type="evidence" value="ECO:0007669"/>
    <property type="project" value="InterPro"/>
</dbReference>
<dbReference type="Pfam" id="PF14491">
    <property type="entry name" value="DUF4435"/>
    <property type="match status" value="1"/>
</dbReference>
<dbReference type="InterPro" id="IPR003959">
    <property type="entry name" value="ATPase_AAA_core"/>
</dbReference>
<dbReference type="InterPro" id="IPR027417">
    <property type="entry name" value="P-loop_NTPase"/>
</dbReference>
<dbReference type="InterPro" id="IPR051396">
    <property type="entry name" value="Bact_Antivir_Def_Nuclease"/>
</dbReference>
<dbReference type="GO" id="GO:0016887">
    <property type="term" value="F:ATP hydrolysis activity"/>
    <property type="evidence" value="ECO:0007669"/>
    <property type="project" value="InterPro"/>
</dbReference>
<dbReference type="SUPFAM" id="SSF52540">
    <property type="entry name" value="P-loop containing nucleoside triphosphate hydrolases"/>
    <property type="match status" value="1"/>
</dbReference>
<gene>
    <name evidence="3" type="ORF">DC083_06865</name>
</gene>
<name>A0A2U2ADU3_9GAMM</name>
<comment type="caution">
    <text evidence="3">The sequence shown here is derived from an EMBL/GenBank/DDBJ whole genome shotgun (WGS) entry which is preliminary data.</text>
</comment>